<dbReference type="AlphaFoldDB" id="A0A8K1CM37"/>
<dbReference type="InterPro" id="IPR054827">
    <property type="entry name" value="thermosome_alpha"/>
</dbReference>
<dbReference type="CDD" id="cd03335">
    <property type="entry name" value="TCP1_alpha"/>
    <property type="match status" value="1"/>
</dbReference>
<proteinExistence type="inferred from homology"/>
<evidence type="ECO:0000256" key="1">
    <source>
        <dbReference type="ARBA" id="ARBA00004496"/>
    </source>
</evidence>
<protein>
    <recommendedName>
        <fullName evidence="3">T-complex protein 1 subunit alpha</fullName>
    </recommendedName>
    <alternativeName>
        <fullName evidence="8">CCT-alpha</fullName>
    </alternativeName>
</protein>
<dbReference type="SUPFAM" id="SSF54849">
    <property type="entry name" value="GroEL-intermediate domain like"/>
    <property type="match status" value="1"/>
</dbReference>
<comment type="similarity">
    <text evidence="2 9">Belongs to the TCP-1 chaperonin family.</text>
</comment>
<keyword evidence="11" id="KW-1185">Reference proteome</keyword>
<dbReference type="PROSITE" id="PS00751">
    <property type="entry name" value="TCP1_2"/>
    <property type="match status" value="1"/>
</dbReference>
<dbReference type="GO" id="GO:0140662">
    <property type="term" value="F:ATP-dependent protein folding chaperone"/>
    <property type="evidence" value="ECO:0007669"/>
    <property type="project" value="InterPro"/>
</dbReference>
<name>A0A8K1CM37_PYTOL</name>
<dbReference type="InterPro" id="IPR017998">
    <property type="entry name" value="Chaperone_TCP-1"/>
</dbReference>
<keyword evidence="6 9" id="KW-0067">ATP-binding</keyword>
<dbReference type="InterPro" id="IPR027410">
    <property type="entry name" value="TCP-1-like_intermed_sf"/>
</dbReference>
<evidence type="ECO:0000313" key="10">
    <source>
        <dbReference type="EMBL" id="TMW64842.1"/>
    </source>
</evidence>
<gene>
    <name evidence="10" type="ORF">Poli38472_009009</name>
</gene>
<evidence type="ECO:0000256" key="8">
    <source>
        <dbReference type="ARBA" id="ARBA00030049"/>
    </source>
</evidence>
<dbReference type="InterPro" id="IPR027413">
    <property type="entry name" value="GROEL-like_equatorial_sf"/>
</dbReference>
<dbReference type="PROSITE" id="PS00750">
    <property type="entry name" value="TCP1_1"/>
    <property type="match status" value="1"/>
</dbReference>
<dbReference type="InterPro" id="IPR012715">
    <property type="entry name" value="Chap_CCT_alpha"/>
</dbReference>
<accession>A0A8K1CM37</accession>
<evidence type="ECO:0000256" key="7">
    <source>
        <dbReference type="ARBA" id="ARBA00023186"/>
    </source>
</evidence>
<dbReference type="SUPFAM" id="SSF48592">
    <property type="entry name" value="GroEL equatorial domain-like"/>
    <property type="match status" value="1"/>
</dbReference>
<dbReference type="InterPro" id="IPR053374">
    <property type="entry name" value="TCP-1_chaperonin"/>
</dbReference>
<dbReference type="PANTHER" id="PTHR11353">
    <property type="entry name" value="CHAPERONIN"/>
    <property type="match status" value="1"/>
</dbReference>
<sequence>MKRVNMMGNVADSWKLGEDFALGDHTIFHNTIKQPREDKMETADLVVDGTRTTGKDVREQNVTAAVAIANIVKSSLGPVGLDKMLVDDIGDVTITNDGATILKQLEVEHPAGKVLVELAGLQDQEVGDGTTSVVIIAAELLKRANELVKNKIHPTSIIAGYRLAMREAVKYIKENLSVPVDSIGRESLINAAKTSMSSKILGPESEFFANLVVDAVTSVKVTEEGAKGKSKARYPVSAINVLKSHGKSMLETELVDGFALNCTKASQQMPSYIKDAKIALLDFDLQRYKTPMGVQVVVHDPKELDQIRQREIDITKEKIQKIIDAGAKVILTTKGIDDLCLKYFVENGCMGVRRVKKEDLRRIAKATGGEIVLTLADMDGEESFDPATLGEAAVVSEERVGDGELIYIKGCKTRQATTVVLRGANENLLDEMDRSLHDSFMVVKRMLESNQLVAGGGAVETALSIYLENFATTLGSREQLAIAEFADALLVIPKTLSVNAAKDASELVARLRAFHNTSQSDAAKRDLRFSGLDLLEGKVRDNLEAGVVEPAISKIKSLRFATEAAITILRIDDMIKLNPKQEAEQ</sequence>
<comment type="caution">
    <text evidence="10">The sequence shown here is derived from an EMBL/GenBank/DDBJ whole genome shotgun (WGS) entry which is preliminary data.</text>
</comment>
<evidence type="ECO:0000256" key="2">
    <source>
        <dbReference type="ARBA" id="ARBA00008020"/>
    </source>
</evidence>
<dbReference type="NCBIfam" id="TIGR02340">
    <property type="entry name" value="chap_CCT_alpha"/>
    <property type="match status" value="1"/>
</dbReference>
<dbReference type="GO" id="GO:0016887">
    <property type="term" value="F:ATP hydrolysis activity"/>
    <property type="evidence" value="ECO:0007669"/>
    <property type="project" value="InterPro"/>
</dbReference>
<keyword evidence="4" id="KW-0963">Cytoplasm</keyword>
<dbReference type="InterPro" id="IPR027409">
    <property type="entry name" value="GroEL-like_apical_dom_sf"/>
</dbReference>
<dbReference type="SUPFAM" id="SSF52029">
    <property type="entry name" value="GroEL apical domain-like"/>
    <property type="match status" value="1"/>
</dbReference>
<dbReference type="Pfam" id="PF00118">
    <property type="entry name" value="Cpn60_TCP1"/>
    <property type="match status" value="1"/>
</dbReference>
<evidence type="ECO:0000256" key="5">
    <source>
        <dbReference type="ARBA" id="ARBA00022741"/>
    </source>
</evidence>
<dbReference type="Gene3D" id="1.10.560.10">
    <property type="entry name" value="GroEL-like equatorial domain"/>
    <property type="match status" value="1"/>
</dbReference>
<dbReference type="NCBIfam" id="NF041082">
    <property type="entry name" value="thermosome_alpha"/>
    <property type="match status" value="1"/>
</dbReference>
<dbReference type="PROSITE" id="PS00995">
    <property type="entry name" value="TCP1_3"/>
    <property type="match status" value="1"/>
</dbReference>
<evidence type="ECO:0000256" key="9">
    <source>
        <dbReference type="RuleBase" id="RU004187"/>
    </source>
</evidence>
<dbReference type="FunFam" id="1.10.560.10:FF:000070">
    <property type="entry name" value="Uncharacterized protein"/>
    <property type="match status" value="1"/>
</dbReference>
<evidence type="ECO:0000313" key="11">
    <source>
        <dbReference type="Proteomes" id="UP000794436"/>
    </source>
</evidence>
<dbReference type="EMBL" id="SPLM01000038">
    <property type="protein sequence ID" value="TMW64842.1"/>
    <property type="molecule type" value="Genomic_DNA"/>
</dbReference>
<evidence type="ECO:0000256" key="4">
    <source>
        <dbReference type="ARBA" id="ARBA00022490"/>
    </source>
</evidence>
<dbReference type="Proteomes" id="UP000794436">
    <property type="component" value="Unassembled WGS sequence"/>
</dbReference>
<keyword evidence="5 9" id="KW-0547">Nucleotide-binding</keyword>
<dbReference type="GO" id="GO:0005524">
    <property type="term" value="F:ATP binding"/>
    <property type="evidence" value="ECO:0007669"/>
    <property type="project" value="UniProtKB-KW"/>
</dbReference>
<dbReference type="GO" id="GO:0051082">
    <property type="term" value="F:unfolded protein binding"/>
    <property type="evidence" value="ECO:0007669"/>
    <property type="project" value="InterPro"/>
</dbReference>
<dbReference type="FunFam" id="3.50.7.10:FF:000009">
    <property type="entry name" value="T-complex protein 1 subunit alpha"/>
    <property type="match status" value="1"/>
</dbReference>
<dbReference type="GO" id="GO:0005737">
    <property type="term" value="C:cytoplasm"/>
    <property type="evidence" value="ECO:0007669"/>
    <property type="project" value="UniProtKB-SubCell"/>
</dbReference>
<keyword evidence="7 9" id="KW-0143">Chaperone</keyword>
<dbReference type="NCBIfam" id="NF041083">
    <property type="entry name" value="thermosome_beta"/>
    <property type="match status" value="1"/>
</dbReference>
<reference evidence="10" key="1">
    <citation type="submission" date="2019-03" db="EMBL/GenBank/DDBJ databases">
        <title>Long read genome sequence of the mycoparasitic Pythium oligandrum ATCC 38472 isolated from sugarbeet rhizosphere.</title>
        <authorList>
            <person name="Gaulin E."/>
        </authorList>
    </citation>
    <scope>NUCLEOTIDE SEQUENCE</scope>
    <source>
        <strain evidence="10">ATCC 38472_TT</strain>
    </source>
</reference>
<evidence type="ECO:0000256" key="6">
    <source>
        <dbReference type="ARBA" id="ARBA00022840"/>
    </source>
</evidence>
<dbReference type="Gene3D" id="3.50.7.10">
    <property type="entry name" value="GroEL"/>
    <property type="match status" value="1"/>
</dbReference>
<dbReference type="OrthoDB" id="496at2759"/>
<dbReference type="Gene3D" id="3.30.260.10">
    <property type="entry name" value="TCP-1-like chaperonin intermediate domain"/>
    <property type="match status" value="1"/>
</dbReference>
<evidence type="ECO:0000256" key="3">
    <source>
        <dbReference type="ARBA" id="ARBA00014424"/>
    </source>
</evidence>
<organism evidence="10 11">
    <name type="scientific">Pythium oligandrum</name>
    <name type="common">Mycoparasitic fungus</name>
    <dbReference type="NCBI Taxonomy" id="41045"/>
    <lineage>
        <taxon>Eukaryota</taxon>
        <taxon>Sar</taxon>
        <taxon>Stramenopiles</taxon>
        <taxon>Oomycota</taxon>
        <taxon>Peronosporomycetes</taxon>
        <taxon>Pythiales</taxon>
        <taxon>Pythiaceae</taxon>
        <taxon>Pythium</taxon>
    </lineage>
</organism>
<comment type="subcellular location">
    <subcellularLocation>
        <location evidence="1">Cytoplasm</location>
    </subcellularLocation>
</comment>
<dbReference type="InterPro" id="IPR002194">
    <property type="entry name" value="Chaperonin_TCP-1_CS"/>
</dbReference>
<dbReference type="PRINTS" id="PR00304">
    <property type="entry name" value="TCOMPLEXTCP1"/>
</dbReference>
<dbReference type="InterPro" id="IPR002423">
    <property type="entry name" value="Cpn60/GroEL/TCP-1"/>
</dbReference>